<dbReference type="KEGG" id="bbev:BBEV_2363"/>
<evidence type="ECO:0000313" key="1">
    <source>
        <dbReference type="EMBL" id="AOM83704.1"/>
    </source>
</evidence>
<dbReference type="Gene3D" id="3.40.30.10">
    <property type="entry name" value="Glutaredoxin"/>
    <property type="match status" value="1"/>
</dbReference>
<keyword evidence="2" id="KW-1185">Reference proteome</keyword>
<dbReference type="InterPro" id="IPR036249">
    <property type="entry name" value="Thioredoxin-like_sf"/>
</dbReference>
<name>A0A1D7QXH3_9BACI</name>
<dbReference type="EMBL" id="CP012502">
    <property type="protein sequence ID" value="AOM83704.1"/>
    <property type="molecule type" value="Genomic_DNA"/>
</dbReference>
<protein>
    <submittedName>
        <fullName evidence="1">Thioredoxin</fullName>
    </submittedName>
</protein>
<gene>
    <name evidence="1" type="ORF">BBEV_2363</name>
</gene>
<dbReference type="SUPFAM" id="SSF52833">
    <property type="entry name" value="Thioredoxin-like"/>
    <property type="match status" value="1"/>
</dbReference>
<accession>A0A1D7QXH3</accession>
<dbReference type="STRING" id="632773.BBEV_2363"/>
<dbReference type="CDD" id="cd02947">
    <property type="entry name" value="TRX_family"/>
    <property type="match status" value="1"/>
</dbReference>
<organism evidence="1 2">
    <name type="scientific">Salisediminibacterium beveridgei</name>
    <dbReference type="NCBI Taxonomy" id="632773"/>
    <lineage>
        <taxon>Bacteria</taxon>
        <taxon>Bacillati</taxon>
        <taxon>Bacillota</taxon>
        <taxon>Bacilli</taxon>
        <taxon>Bacillales</taxon>
        <taxon>Bacillaceae</taxon>
        <taxon>Salisediminibacterium</taxon>
    </lineage>
</organism>
<sequence length="116" mass="13419">MMATEENERVYEMEAIESMEKLKTEIQAENAFLLLVKTENCSVCEAVEEQINQGVLKEADVPVKKIRLKDVPEVSGEFLVFTSPTLLLFLDGKEQWRGSRFVSYDEIIRIMSLWRS</sequence>
<proteinExistence type="predicted"/>
<dbReference type="Proteomes" id="UP000094463">
    <property type="component" value="Chromosome"/>
</dbReference>
<evidence type="ECO:0000313" key="2">
    <source>
        <dbReference type="Proteomes" id="UP000094463"/>
    </source>
</evidence>
<dbReference type="AlphaFoldDB" id="A0A1D7QXH3"/>
<reference evidence="1 2" key="1">
    <citation type="submission" date="2015-08" db="EMBL/GenBank/DDBJ databases">
        <title>The complete genome sequence of Bacillus beveridgei MLTeJB.</title>
        <authorList>
            <person name="Hanson T.E."/>
            <person name="Mesa C."/>
            <person name="Basesman S.M."/>
            <person name="Oremland R.S."/>
        </authorList>
    </citation>
    <scope>NUCLEOTIDE SEQUENCE [LARGE SCALE GENOMIC DNA]</scope>
    <source>
        <strain evidence="1 2">MLTeJB</strain>
    </source>
</reference>